<evidence type="ECO:0000313" key="2">
    <source>
        <dbReference type="EMBL" id="KAJ1173328.1"/>
    </source>
</evidence>
<keyword evidence="3" id="KW-1185">Reference proteome</keyword>
<dbReference type="AlphaFoldDB" id="A0AAV7T9T2"/>
<gene>
    <name evidence="2" type="ORF">NDU88_005164</name>
</gene>
<dbReference type="EMBL" id="JANPWB010000007">
    <property type="protein sequence ID" value="KAJ1173328.1"/>
    <property type="molecule type" value="Genomic_DNA"/>
</dbReference>
<proteinExistence type="predicted"/>
<organism evidence="2 3">
    <name type="scientific">Pleurodeles waltl</name>
    <name type="common">Iberian ribbed newt</name>
    <dbReference type="NCBI Taxonomy" id="8319"/>
    <lineage>
        <taxon>Eukaryota</taxon>
        <taxon>Metazoa</taxon>
        <taxon>Chordata</taxon>
        <taxon>Craniata</taxon>
        <taxon>Vertebrata</taxon>
        <taxon>Euteleostomi</taxon>
        <taxon>Amphibia</taxon>
        <taxon>Batrachia</taxon>
        <taxon>Caudata</taxon>
        <taxon>Salamandroidea</taxon>
        <taxon>Salamandridae</taxon>
        <taxon>Pleurodelinae</taxon>
        <taxon>Pleurodeles</taxon>
    </lineage>
</organism>
<accession>A0AAV7T9T2</accession>
<sequence length="175" mass="19226">MIVDYILITSLNESRVLEEYSRRGRVWELPSCSASVRDLESNMWQQDALLKLTSLPAKYSSFMVLQPPDKAQHRAASLATPLRAPTRCTLNGQLSPPSPPDTATGGRLGEWIISCLQARWIGKRAPLPGEVPQRGWLPAHVRSSVLQLSWKKGNSFPPTATEGGSVQPPDVQLSA</sequence>
<evidence type="ECO:0000256" key="1">
    <source>
        <dbReference type="SAM" id="MobiDB-lite"/>
    </source>
</evidence>
<name>A0AAV7T9T2_PLEWA</name>
<evidence type="ECO:0000313" key="3">
    <source>
        <dbReference type="Proteomes" id="UP001066276"/>
    </source>
</evidence>
<dbReference type="Proteomes" id="UP001066276">
    <property type="component" value="Chromosome 4_1"/>
</dbReference>
<comment type="caution">
    <text evidence="2">The sequence shown here is derived from an EMBL/GenBank/DDBJ whole genome shotgun (WGS) entry which is preliminary data.</text>
</comment>
<protein>
    <submittedName>
        <fullName evidence="2">Uncharacterized protein</fullName>
    </submittedName>
</protein>
<reference evidence="2" key="1">
    <citation type="journal article" date="2022" name="bioRxiv">
        <title>Sequencing and chromosome-scale assembly of the giantPleurodeles waltlgenome.</title>
        <authorList>
            <person name="Brown T."/>
            <person name="Elewa A."/>
            <person name="Iarovenko S."/>
            <person name="Subramanian E."/>
            <person name="Araus A.J."/>
            <person name="Petzold A."/>
            <person name="Susuki M."/>
            <person name="Suzuki K.-i.T."/>
            <person name="Hayashi T."/>
            <person name="Toyoda A."/>
            <person name="Oliveira C."/>
            <person name="Osipova E."/>
            <person name="Leigh N.D."/>
            <person name="Simon A."/>
            <person name="Yun M.H."/>
        </authorList>
    </citation>
    <scope>NUCLEOTIDE SEQUENCE</scope>
    <source>
        <strain evidence="2">20211129_DDA</strain>
        <tissue evidence="2">Liver</tissue>
    </source>
</reference>
<feature type="region of interest" description="Disordered" evidence="1">
    <location>
        <begin position="154"/>
        <end position="175"/>
    </location>
</feature>